<evidence type="ECO:0000313" key="3">
    <source>
        <dbReference type="EMBL" id="KAI9269214.1"/>
    </source>
</evidence>
<accession>A0AAD5KFZ7</accession>
<evidence type="ECO:0000256" key="2">
    <source>
        <dbReference type="SAM" id="SignalP"/>
    </source>
</evidence>
<reference evidence="3" key="2">
    <citation type="submission" date="2023-02" db="EMBL/GenBank/DDBJ databases">
        <authorList>
            <consortium name="DOE Joint Genome Institute"/>
            <person name="Mondo S.J."/>
            <person name="Chang Y."/>
            <person name="Wang Y."/>
            <person name="Ahrendt S."/>
            <person name="Andreopoulos W."/>
            <person name="Barry K."/>
            <person name="Beard J."/>
            <person name="Benny G.L."/>
            <person name="Blankenship S."/>
            <person name="Bonito G."/>
            <person name="Cuomo C."/>
            <person name="Desiro A."/>
            <person name="Gervers K.A."/>
            <person name="Hundley H."/>
            <person name="Kuo A."/>
            <person name="LaButti K."/>
            <person name="Lang B.F."/>
            <person name="Lipzen A."/>
            <person name="O'Donnell K."/>
            <person name="Pangilinan J."/>
            <person name="Reynolds N."/>
            <person name="Sandor L."/>
            <person name="Smith M.W."/>
            <person name="Tsang A."/>
            <person name="Grigoriev I.V."/>
            <person name="Stajich J.E."/>
            <person name="Spatafora J.W."/>
        </authorList>
    </citation>
    <scope>NUCLEOTIDE SEQUENCE</scope>
    <source>
        <strain evidence="3">RSA 2281</strain>
    </source>
</reference>
<evidence type="ECO:0000256" key="1">
    <source>
        <dbReference type="SAM" id="MobiDB-lite"/>
    </source>
</evidence>
<feature type="region of interest" description="Disordered" evidence="1">
    <location>
        <begin position="161"/>
        <end position="185"/>
    </location>
</feature>
<comment type="caution">
    <text evidence="3">The sequence shown here is derived from an EMBL/GenBank/DDBJ whole genome shotgun (WGS) entry which is preliminary data.</text>
</comment>
<evidence type="ECO:0000313" key="4">
    <source>
        <dbReference type="Proteomes" id="UP001209540"/>
    </source>
</evidence>
<feature type="region of interest" description="Disordered" evidence="1">
    <location>
        <begin position="206"/>
        <end position="233"/>
    </location>
</feature>
<dbReference type="Proteomes" id="UP001209540">
    <property type="component" value="Unassembled WGS sequence"/>
</dbReference>
<dbReference type="EMBL" id="JAIXMP010000008">
    <property type="protein sequence ID" value="KAI9269214.1"/>
    <property type="molecule type" value="Genomic_DNA"/>
</dbReference>
<protein>
    <submittedName>
        <fullName evidence="3">Uncharacterized protein</fullName>
    </submittedName>
</protein>
<gene>
    <name evidence="3" type="ORF">BDA99DRAFT_597177</name>
</gene>
<keyword evidence="2" id="KW-0732">Signal</keyword>
<proteinExistence type="predicted"/>
<keyword evidence="4" id="KW-1185">Reference proteome</keyword>
<dbReference type="AlphaFoldDB" id="A0AAD5KFZ7"/>
<feature type="chain" id="PRO_5042239253" evidence="2">
    <location>
        <begin position="19"/>
        <end position="316"/>
    </location>
</feature>
<organism evidence="3 4">
    <name type="scientific">Phascolomyces articulosus</name>
    <dbReference type="NCBI Taxonomy" id="60185"/>
    <lineage>
        <taxon>Eukaryota</taxon>
        <taxon>Fungi</taxon>
        <taxon>Fungi incertae sedis</taxon>
        <taxon>Mucoromycota</taxon>
        <taxon>Mucoromycotina</taxon>
        <taxon>Mucoromycetes</taxon>
        <taxon>Mucorales</taxon>
        <taxon>Lichtheimiaceae</taxon>
        <taxon>Phascolomyces</taxon>
    </lineage>
</organism>
<sequence>MLLILSFSFFFFLTLSHSIIPIMPQKKQNNNKSKAYNKKKLLKNIKKTTTEKSTSESYAKLLQFQYMVEWLETEDNFKLVTGKITGFIPGILKKYTKAHGYKMKGPLRGHKDKYIKARSLTKDVRGSSGAGVNIDDIRTFAEMLEETRPFYERMHALYEEQQVEEGEQQQEQEQQEEEEAQEEQVLGYSESYNGLEASDFDAVYTTSNSADEEDEDEDIEADDEEEGDEDKAVDIARRGFESSFRGFTKDHLHLDEKIYLENKKENKRKACRWKHEMRMQNKKMKNDLMIAILSYLPEDLSFQELKKFRDELFDSK</sequence>
<name>A0AAD5KFZ7_9FUNG</name>
<feature type="compositionally biased region" description="Acidic residues" evidence="1">
    <location>
        <begin position="210"/>
        <end position="229"/>
    </location>
</feature>
<feature type="signal peptide" evidence="2">
    <location>
        <begin position="1"/>
        <end position="18"/>
    </location>
</feature>
<feature type="compositionally biased region" description="Acidic residues" evidence="1">
    <location>
        <begin position="161"/>
        <end position="182"/>
    </location>
</feature>
<reference evidence="3" key="1">
    <citation type="journal article" date="2022" name="IScience">
        <title>Evolution of zygomycete secretomes and the origins of terrestrial fungal ecologies.</title>
        <authorList>
            <person name="Chang Y."/>
            <person name="Wang Y."/>
            <person name="Mondo S."/>
            <person name="Ahrendt S."/>
            <person name="Andreopoulos W."/>
            <person name="Barry K."/>
            <person name="Beard J."/>
            <person name="Benny G.L."/>
            <person name="Blankenship S."/>
            <person name="Bonito G."/>
            <person name="Cuomo C."/>
            <person name="Desiro A."/>
            <person name="Gervers K.A."/>
            <person name="Hundley H."/>
            <person name="Kuo A."/>
            <person name="LaButti K."/>
            <person name="Lang B.F."/>
            <person name="Lipzen A."/>
            <person name="O'Donnell K."/>
            <person name="Pangilinan J."/>
            <person name="Reynolds N."/>
            <person name="Sandor L."/>
            <person name="Smith M.E."/>
            <person name="Tsang A."/>
            <person name="Grigoriev I.V."/>
            <person name="Stajich J.E."/>
            <person name="Spatafora J.W."/>
        </authorList>
    </citation>
    <scope>NUCLEOTIDE SEQUENCE</scope>
    <source>
        <strain evidence="3">RSA 2281</strain>
    </source>
</reference>